<evidence type="ECO:0000313" key="8">
    <source>
        <dbReference type="Proteomes" id="UP000631670"/>
    </source>
</evidence>
<dbReference type="Gene3D" id="3.30.565.10">
    <property type="entry name" value="Histidine kinase-like ATPase, C-terminal domain"/>
    <property type="match status" value="2"/>
</dbReference>
<dbReference type="InterPro" id="IPR036890">
    <property type="entry name" value="HATPase_C_sf"/>
</dbReference>
<keyword evidence="8" id="KW-1185">Reference proteome</keyword>
<keyword evidence="5" id="KW-0812">Transmembrane</keyword>
<dbReference type="InterPro" id="IPR050482">
    <property type="entry name" value="Sensor_HK_TwoCompSys"/>
</dbReference>
<dbReference type="CDD" id="cd16917">
    <property type="entry name" value="HATPase_UhpB-NarQ-NarX-like"/>
    <property type="match status" value="2"/>
</dbReference>
<feature type="region of interest" description="Disordered" evidence="4">
    <location>
        <begin position="1"/>
        <end position="23"/>
    </location>
</feature>
<evidence type="ECO:0000256" key="3">
    <source>
        <dbReference type="ARBA" id="ARBA00023012"/>
    </source>
</evidence>
<evidence type="ECO:0000256" key="4">
    <source>
        <dbReference type="SAM" id="MobiDB-lite"/>
    </source>
</evidence>
<feature type="compositionally biased region" description="Basic and acidic residues" evidence="4">
    <location>
        <begin position="723"/>
        <end position="739"/>
    </location>
</feature>
<feature type="transmembrane region" description="Helical" evidence="5">
    <location>
        <begin position="30"/>
        <end position="52"/>
    </location>
</feature>
<sequence>MSPVAALEPTGRSATAEPRGTTAADRRPRLATYLAAAILVTVVAGFGLIGVVSLLPNSVDAWEGAYAIAAVSGLLGIQLLWFGRPAARLDSVTSRVLLAVMVVLAYAPVATFGLFWADMPDFVGGAVLLVLPPRYAWPAAGAVWLSIPFIYWYHDAEPLTVVYNAIAATFYIILFYLLARLPRMVNELHEARSELAQRAVAEQRLAFARDLHDLLGLSLSAIALKGELVHRLMRKSADRAKAELAEITATAQRTLSDVRAVSHGYRELSLEKESRTAETLLSASDIAVQIHLDRGDLPVQAGTLLARVLREGVTNVLRYSEVEHCEIDVRQHDGKVTLEIVNDGVTRDDPALAPDSKLRALPDEVAALGGTATVKTGADGRFRLRVELPVPDRTASAAAPEAERQSVVTESKRIRWLLPTAMTMMGCGATVHVLELTREAWQVALVVGCVVALLALQFSYFNRPSTQLPSTQSYGMLFVQACLTYLPLLPLGPNWVSVPGLLIGSSLLVLPPVAGWAFFAVNIAAYAEIQRISGADITSTVFYTAATVLTGLAVFGLLWLVRLVTELDNTRRRLAEMALAEERLRFARDLHDLLGMSLSAIALKSELTARVLPLDRDRAAEELTEVLGLTRQALSDVRSVASGYRELSLDSESRTAKSVLAAADVRVRMEMLEEDLPMPVRTVLAVVLREGVTNVLRHSRVESCEIAMRRTGNGICLDIVNDGVERNGDGPRPARREPEAAGEPEVAETPAVPAPRVPASVVTSRETSPGSGIGNLSHRVADLGGELTAGVEPDGRFRLRAVVPV</sequence>
<organism evidence="7 8">
    <name type="scientific">Amycolatopsis lexingtonensis</name>
    <dbReference type="NCBI Taxonomy" id="218822"/>
    <lineage>
        <taxon>Bacteria</taxon>
        <taxon>Bacillati</taxon>
        <taxon>Actinomycetota</taxon>
        <taxon>Actinomycetes</taxon>
        <taxon>Pseudonocardiales</taxon>
        <taxon>Pseudonocardiaceae</taxon>
        <taxon>Amycolatopsis</taxon>
    </lineage>
</organism>
<keyword evidence="2 7" id="KW-0418">Kinase</keyword>
<gene>
    <name evidence="7" type="ORF">H4696_009180</name>
</gene>
<feature type="transmembrane region" description="Helical" evidence="5">
    <location>
        <begin position="64"/>
        <end position="83"/>
    </location>
</feature>
<keyword evidence="5" id="KW-0472">Membrane</keyword>
<feature type="transmembrane region" description="Helical" evidence="5">
    <location>
        <begin position="135"/>
        <end position="154"/>
    </location>
</feature>
<proteinExistence type="predicted"/>
<evidence type="ECO:0000256" key="1">
    <source>
        <dbReference type="ARBA" id="ARBA00022679"/>
    </source>
</evidence>
<comment type="caution">
    <text evidence="7">The sequence shown here is derived from an EMBL/GenBank/DDBJ whole genome shotgun (WGS) entry which is preliminary data.</text>
</comment>
<evidence type="ECO:0000259" key="6">
    <source>
        <dbReference type="Pfam" id="PF07730"/>
    </source>
</evidence>
<feature type="transmembrane region" description="Helical" evidence="5">
    <location>
        <begin position="509"/>
        <end position="529"/>
    </location>
</feature>
<dbReference type="PANTHER" id="PTHR24421">
    <property type="entry name" value="NITRATE/NITRITE SENSOR PROTEIN NARX-RELATED"/>
    <property type="match status" value="1"/>
</dbReference>
<evidence type="ECO:0000256" key="2">
    <source>
        <dbReference type="ARBA" id="ARBA00022777"/>
    </source>
</evidence>
<reference evidence="7 8" key="1">
    <citation type="submission" date="2020-10" db="EMBL/GenBank/DDBJ databases">
        <title>Sequencing the genomes of 1000 actinobacteria strains.</title>
        <authorList>
            <person name="Klenk H.-P."/>
        </authorList>
    </citation>
    <scope>NUCLEOTIDE SEQUENCE [LARGE SCALE GENOMIC DNA]</scope>
    <source>
        <strain evidence="7 8">DSM 44653</strain>
    </source>
</reference>
<feature type="transmembrane region" description="Helical" evidence="5">
    <location>
        <begin position="440"/>
        <end position="461"/>
    </location>
</feature>
<feature type="transmembrane region" description="Helical" evidence="5">
    <location>
        <begin position="414"/>
        <end position="434"/>
    </location>
</feature>
<dbReference type="GO" id="GO:0016301">
    <property type="term" value="F:kinase activity"/>
    <property type="evidence" value="ECO:0007669"/>
    <property type="project" value="UniProtKB-KW"/>
</dbReference>
<keyword evidence="3" id="KW-0902">Two-component regulatory system</keyword>
<feature type="domain" description="Signal transduction histidine kinase subgroup 3 dimerisation and phosphoacceptor" evidence="6">
    <location>
        <begin position="204"/>
        <end position="268"/>
    </location>
</feature>
<feature type="transmembrane region" description="Helical" evidence="5">
    <location>
        <begin position="541"/>
        <end position="561"/>
    </location>
</feature>
<dbReference type="RefSeq" id="WP_192782902.1">
    <property type="nucleotide sequence ID" value="NZ_JADBEG010000001.1"/>
</dbReference>
<keyword evidence="5" id="KW-1133">Transmembrane helix</keyword>
<accession>A0ABR9IFX0</accession>
<dbReference type="Proteomes" id="UP000631670">
    <property type="component" value="Unassembled WGS sequence"/>
</dbReference>
<dbReference type="Gene3D" id="1.20.5.1930">
    <property type="match status" value="2"/>
</dbReference>
<protein>
    <submittedName>
        <fullName evidence="7">Signal transduction histidine kinase</fullName>
    </submittedName>
</protein>
<dbReference type="EMBL" id="JADBEG010000001">
    <property type="protein sequence ID" value="MBE1502080.1"/>
    <property type="molecule type" value="Genomic_DNA"/>
</dbReference>
<feature type="transmembrane region" description="Helical" evidence="5">
    <location>
        <begin position="95"/>
        <end position="115"/>
    </location>
</feature>
<dbReference type="InterPro" id="IPR011712">
    <property type="entry name" value="Sig_transdc_His_kin_sub3_dim/P"/>
</dbReference>
<evidence type="ECO:0000256" key="5">
    <source>
        <dbReference type="SAM" id="Phobius"/>
    </source>
</evidence>
<feature type="domain" description="Signal transduction histidine kinase subgroup 3 dimerisation and phosphoacceptor" evidence="6">
    <location>
        <begin position="582"/>
        <end position="646"/>
    </location>
</feature>
<keyword evidence="1" id="KW-0808">Transferase</keyword>
<dbReference type="SUPFAM" id="SSF55874">
    <property type="entry name" value="ATPase domain of HSP90 chaperone/DNA topoisomerase II/histidine kinase"/>
    <property type="match status" value="2"/>
</dbReference>
<dbReference type="PANTHER" id="PTHR24421:SF63">
    <property type="entry name" value="SENSOR HISTIDINE KINASE DESK"/>
    <property type="match status" value="1"/>
</dbReference>
<feature type="transmembrane region" description="Helical" evidence="5">
    <location>
        <begin position="161"/>
        <end position="179"/>
    </location>
</feature>
<dbReference type="Pfam" id="PF07730">
    <property type="entry name" value="HisKA_3"/>
    <property type="match status" value="2"/>
</dbReference>
<name>A0ABR9IFX0_9PSEU</name>
<feature type="transmembrane region" description="Helical" evidence="5">
    <location>
        <begin position="473"/>
        <end position="489"/>
    </location>
</feature>
<feature type="region of interest" description="Disordered" evidence="4">
    <location>
        <begin position="722"/>
        <end position="776"/>
    </location>
</feature>
<evidence type="ECO:0000313" key="7">
    <source>
        <dbReference type="EMBL" id="MBE1502080.1"/>
    </source>
</evidence>